<gene>
    <name evidence="6" type="ORF">J3U87_32085</name>
</gene>
<dbReference type="Gene3D" id="3.40.50.2300">
    <property type="match status" value="1"/>
</dbReference>
<dbReference type="PROSITE" id="PS50110">
    <property type="entry name" value="RESPONSE_REGULATORY"/>
    <property type="match status" value="1"/>
</dbReference>
<dbReference type="GO" id="GO:0005886">
    <property type="term" value="C:plasma membrane"/>
    <property type="evidence" value="ECO:0007669"/>
    <property type="project" value="TreeGrafter"/>
</dbReference>
<feature type="domain" description="GGDEF" evidence="5">
    <location>
        <begin position="167"/>
        <end position="304"/>
    </location>
</feature>
<dbReference type="RefSeq" id="WP_237379878.1">
    <property type="nucleotide sequence ID" value="NZ_CP071793.1"/>
</dbReference>
<evidence type="ECO:0000313" key="6">
    <source>
        <dbReference type="EMBL" id="QTD50249.1"/>
    </source>
</evidence>
<dbReference type="EMBL" id="CP071793">
    <property type="protein sequence ID" value="QTD50249.1"/>
    <property type="molecule type" value="Genomic_DNA"/>
</dbReference>
<name>A0A8A4TJP2_SULCO</name>
<dbReference type="PANTHER" id="PTHR45138:SF9">
    <property type="entry name" value="DIGUANYLATE CYCLASE DGCM-RELATED"/>
    <property type="match status" value="1"/>
</dbReference>
<dbReference type="InterPro" id="IPR050469">
    <property type="entry name" value="Diguanylate_Cyclase"/>
</dbReference>
<dbReference type="FunFam" id="3.30.70.270:FF:000001">
    <property type="entry name" value="Diguanylate cyclase domain protein"/>
    <property type="match status" value="1"/>
</dbReference>
<accession>A0A8A4TJP2</accession>
<dbReference type="NCBIfam" id="TIGR00254">
    <property type="entry name" value="GGDEF"/>
    <property type="match status" value="1"/>
</dbReference>
<evidence type="ECO:0000256" key="2">
    <source>
        <dbReference type="ARBA" id="ARBA00034247"/>
    </source>
</evidence>
<dbReference type="GO" id="GO:1902201">
    <property type="term" value="P:negative regulation of bacterial-type flagellum-dependent cell motility"/>
    <property type="evidence" value="ECO:0007669"/>
    <property type="project" value="TreeGrafter"/>
</dbReference>
<dbReference type="EC" id="2.7.7.65" evidence="1"/>
<protein>
    <recommendedName>
        <fullName evidence="1">diguanylate cyclase</fullName>
        <ecNumber evidence="1">2.7.7.65</ecNumber>
    </recommendedName>
</protein>
<sequence length="313" mass="34891">MITVPKRQRVMIVDDIPANIKILGQAIRGIYDVSVATNGLQALQLALEQPPDLILLDILMPDMDGYETCRRLKSDQRTRDIPIIFVTSKDEMEDETLGLELGAVDYITKPFHLPIVLARVKTHLRLKKQSDLLETLASLDPLTEIPNRRQFEERLHDEWRRGKRSGHSLGLIMIDVDHFKGFNDHYGHARGDECLKAVARALSTELNRPEDLVARYGGEEFAAVLPSTGLQGAVAVGESMRRAVQDLDIPHEGEGTFERVTVSVGAAAMVPDHESRPVDLLLQADSCLYQAKADGRNQVCEMICKPSPEEPAK</sequence>
<evidence type="ECO:0000256" key="1">
    <source>
        <dbReference type="ARBA" id="ARBA00012528"/>
    </source>
</evidence>
<dbReference type="InterPro" id="IPR001789">
    <property type="entry name" value="Sig_transdc_resp-reg_receiver"/>
</dbReference>
<dbReference type="Gene3D" id="3.30.70.270">
    <property type="match status" value="1"/>
</dbReference>
<dbReference type="SUPFAM" id="SSF55073">
    <property type="entry name" value="Nucleotide cyclase"/>
    <property type="match status" value="1"/>
</dbReference>
<dbReference type="InterPro" id="IPR000160">
    <property type="entry name" value="GGDEF_dom"/>
</dbReference>
<dbReference type="SMART" id="SM00267">
    <property type="entry name" value="GGDEF"/>
    <property type="match status" value="1"/>
</dbReference>
<dbReference type="KEGG" id="scor:J3U87_32085"/>
<dbReference type="GO" id="GO:0000160">
    <property type="term" value="P:phosphorelay signal transduction system"/>
    <property type="evidence" value="ECO:0007669"/>
    <property type="project" value="InterPro"/>
</dbReference>
<organism evidence="6 7">
    <name type="scientific">Sulfidibacter corallicola</name>
    <dbReference type="NCBI Taxonomy" id="2818388"/>
    <lineage>
        <taxon>Bacteria</taxon>
        <taxon>Pseudomonadati</taxon>
        <taxon>Acidobacteriota</taxon>
        <taxon>Holophagae</taxon>
        <taxon>Acanthopleuribacterales</taxon>
        <taxon>Acanthopleuribacteraceae</taxon>
        <taxon>Sulfidibacter</taxon>
    </lineage>
</organism>
<evidence type="ECO:0000313" key="7">
    <source>
        <dbReference type="Proteomes" id="UP000663929"/>
    </source>
</evidence>
<evidence type="ECO:0000259" key="4">
    <source>
        <dbReference type="PROSITE" id="PS50110"/>
    </source>
</evidence>
<dbReference type="GO" id="GO:0043709">
    <property type="term" value="P:cell adhesion involved in single-species biofilm formation"/>
    <property type="evidence" value="ECO:0007669"/>
    <property type="project" value="TreeGrafter"/>
</dbReference>
<comment type="catalytic activity">
    <reaction evidence="2">
        <text>2 GTP = 3',3'-c-di-GMP + 2 diphosphate</text>
        <dbReference type="Rhea" id="RHEA:24898"/>
        <dbReference type="ChEBI" id="CHEBI:33019"/>
        <dbReference type="ChEBI" id="CHEBI:37565"/>
        <dbReference type="ChEBI" id="CHEBI:58805"/>
        <dbReference type="EC" id="2.7.7.65"/>
    </reaction>
</comment>
<dbReference type="PANTHER" id="PTHR45138">
    <property type="entry name" value="REGULATORY COMPONENTS OF SENSORY TRANSDUCTION SYSTEM"/>
    <property type="match status" value="1"/>
</dbReference>
<dbReference type="Pfam" id="PF00990">
    <property type="entry name" value="GGDEF"/>
    <property type="match status" value="1"/>
</dbReference>
<dbReference type="SUPFAM" id="SSF52172">
    <property type="entry name" value="CheY-like"/>
    <property type="match status" value="1"/>
</dbReference>
<keyword evidence="7" id="KW-1185">Reference proteome</keyword>
<evidence type="ECO:0000256" key="3">
    <source>
        <dbReference type="PROSITE-ProRule" id="PRU00169"/>
    </source>
</evidence>
<dbReference type="SMART" id="SM00448">
    <property type="entry name" value="REC"/>
    <property type="match status" value="1"/>
</dbReference>
<dbReference type="CDD" id="cd19920">
    <property type="entry name" value="REC_PA4781-like"/>
    <property type="match status" value="1"/>
</dbReference>
<dbReference type="AlphaFoldDB" id="A0A8A4TJP2"/>
<dbReference type="Pfam" id="PF00072">
    <property type="entry name" value="Response_reg"/>
    <property type="match status" value="1"/>
</dbReference>
<evidence type="ECO:0000259" key="5">
    <source>
        <dbReference type="PROSITE" id="PS50887"/>
    </source>
</evidence>
<dbReference type="PROSITE" id="PS50887">
    <property type="entry name" value="GGDEF"/>
    <property type="match status" value="1"/>
</dbReference>
<dbReference type="InterPro" id="IPR043128">
    <property type="entry name" value="Rev_trsase/Diguanyl_cyclase"/>
</dbReference>
<feature type="modified residue" description="4-aspartylphosphate" evidence="3">
    <location>
        <position position="57"/>
    </location>
</feature>
<dbReference type="InterPro" id="IPR029787">
    <property type="entry name" value="Nucleotide_cyclase"/>
</dbReference>
<reference evidence="6" key="1">
    <citation type="submission" date="2021-03" db="EMBL/GenBank/DDBJ databases">
        <title>Acanthopleuribacteraceae sp. M133.</title>
        <authorList>
            <person name="Wang G."/>
        </authorList>
    </citation>
    <scope>NUCLEOTIDE SEQUENCE</scope>
    <source>
        <strain evidence="6">M133</strain>
    </source>
</reference>
<keyword evidence="3" id="KW-0597">Phosphoprotein</keyword>
<dbReference type="Proteomes" id="UP000663929">
    <property type="component" value="Chromosome"/>
</dbReference>
<dbReference type="GO" id="GO:0052621">
    <property type="term" value="F:diguanylate cyclase activity"/>
    <property type="evidence" value="ECO:0007669"/>
    <property type="project" value="UniProtKB-EC"/>
</dbReference>
<proteinExistence type="predicted"/>
<feature type="domain" description="Response regulatory" evidence="4">
    <location>
        <begin position="9"/>
        <end position="124"/>
    </location>
</feature>
<dbReference type="InterPro" id="IPR011006">
    <property type="entry name" value="CheY-like_superfamily"/>
</dbReference>
<dbReference type="CDD" id="cd01949">
    <property type="entry name" value="GGDEF"/>
    <property type="match status" value="1"/>
</dbReference>